<comment type="caution">
    <text evidence="4">The sequence shown here is derived from an EMBL/GenBank/DDBJ whole genome shotgun (WGS) entry which is preliminary data.</text>
</comment>
<dbReference type="SUPFAM" id="SSF52540">
    <property type="entry name" value="P-loop containing nucleoside triphosphate hydrolases"/>
    <property type="match status" value="1"/>
</dbReference>
<feature type="domain" description="AAA" evidence="3">
    <location>
        <begin position="3"/>
        <end position="144"/>
    </location>
</feature>
<name>A0A0F9B4H7_9ZZZZ</name>
<keyword evidence="2" id="KW-0067">ATP-binding</keyword>
<feature type="non-terminal residue" evidence="4">
    <location>
        <position position="1"/>
    </location>
</feature>
<protein>
    <recommendedName>
        <fullName evidence="3">AAA domain-containing protein</fullName>
    </recommendedName>
</protein>
<dbReference type="Pfam" id="PF13614">
    <property type="entry name" value="AAA_31"/>
    <property type="match status" value="1"/>
</dbReference>
<organism evidence="4">
    <name type="scientific">marine sediment metagenome</name>
    <dbReference type="NCBI Taxonomy" id="412755"/>
    <lineage>
        <taxon>unclassified sequences</taxon>
        <taxon>metagenomes</taxon>
        <taxon>ecological metagenomes</taxon>
    </lineage>
</organism>
<reference evidence="4" key="1">
    <citation type="journal article" date="2015" name="Nature">
        <title>Complex archaea that bridge the gap between prokaryotes and eukaryotes.</title>
        <authorList>
            <person name="Spang A."/>
            <person name="Saw J.H."/>
            <person name="Jorgensen S.L."/>
            <person name="Zaremba-Niedzwiedzka K."/>
            <person name="Martijn J."/>
            <person name="Lind A.E."/>
            <person name="van Eijk R."/>
            <person name="Schleper C."/>
            <person name="Guy L."/>
            <person name="Ettema T.J."/>
        </authorList>
    </citation>
    <scope>NUCLEOTIDE SEQUENCE</scope>
</reference>
<dbReference type="PANTHER" id="PTHR43384">
    <property type="entry name" value="SEPTUM SITE-DETERMINING PROTEIN MIND HOMOLOG, CHLOROPLASTIC-RELATED"/>
    <property type="match status" value="1"/>
</dbReference>
<sequence>FLTCNMACSLADKGSRVVLMDADLGGANLHSFLGIKRPRKTLTDFFEKKLSLDDIVVDTGVDGLSLITGDLQSLDSGAVKHTQRQKLFRHMSSIEADYIIMDLGAGSQNTTLDFFLQADRMVVVTMPAITALENLYHFIKNVYYRNLKVSFGKRGMKDLVTETWKNRDYHGIKTLRDLVEQLKEKSSDEMLDDGLAGFNLNVILNQVRTAEDIHLGGAVKSVIRKYLGFRAEYAGYVRSDEAVLGSLNEGVPFVHKYPASRCVRDIEQMVLNIATGGRVREVVF</sequence>
<proteinExistence type="predicted"/>
<evidence type="ECO:0000256" key="1">
    <source>
        <dbReference type="ARBA" id="ARBA00022741"/>
    </source>
</evidence>
<dbReference type="Gene3D" id="3.40.50.300">
    <property type="entry name" value="P-loop containing nucleotide triphosphate hydrolases"/>
    <property type="match status" value="1"/>
</dbReference>
<dbReference type="InterPro" id="IPR025669">
    <property type="entry name" value="AAA_dom"/>
</dbReference>
<dbReference type="InterPro" id="IPR027417">
    <property type="entry name" value="P-loop_NTPase"/>
</dbReference>
<dbReference type="GO" id="GO:0016887">
    <property type="term" value="F:ATP hydrolysis activity"/>
    <property type="evidence" value="ECO:0007669"/>
    <property type="project" value="TreeGrafter"/>
</dbReference>
<dbReference type="AlphaFoldDB" id="A0A0F9B4H7"/>
<gene>
    <name evidence="4" type="ORF">LCGC14_2492160</name>
</gene>
<evidence type="ECO:0000256" key="2">
    <source>
        <dbReference type="ARBA" id="ARBA00022840"/>
    </source>
</evidence>
<dbReference type="GO" id="GO:0005524">
    <property type="term" value="F:ATP binding"/>
    <property type="evidence" value="ECO:0007669"/>
    <property type="project" value="UniProtKB-KW"/>
</dbReference>
<evidence type="ECO:0000313" key="4">
    <source>
        <dbReference type="EMBL" id="KKL16779.1"/>
    </source>
</evidence>
<dbReference type="GO" id="GO:0051782">
    <property type="term" value="P:negative regulation of cell division"/>
    <property type="evidence" value="ECO:0007669"/>
    <property type="project" value="TreeGrafter"/>
</dbReference>
<dbReference type="EMBL" id="LAZR01039530">
    <property type="protein sequence ID" value="KKL16779.1"/>
    <property type="molecule type" value="Genomic_DNA"/>
</dbReference>
<accession>A0A0F9B4H7</accession>
<keyword evidence="1" id="KW-0547">Nucleotide-binding</keyword>
<evidence type="ECO:0000259" key="3">
    <source>
        <dbReference type="Pfam" id="PF13614"/>
    </source>
</evidence>
<dbReference type="GO" id="GO:0009898">
    <property type="term" value="C:cytoplasmic side of plasma membrane"/>
    <property type="evidence" value="ECO:0007669"/>
    <property type="project" value="TreeGrafter"/>
</dbReference>
<dbReference type="InterPro" id="IPR050625">
    <property type="entry name" value="ParA/MinD_ATPase"/>
</dbReference>
<dbReference type="PANTHER" id="PTHR43384:SF4">
    <property type="entry name" value="CELLULOSE BIOSYNTHESIS PROTEIN BCSQ-RELATED"/>
    <property type="match status" value="1"/>
</dbReference>
<dbReference type="GO" id="GO:0005829">
    <property type="term" value="C:cytosol"/>
    <property type="evidence" value="ECO:0007669"/>
    <property type="project" value="TreeGrafter"/>
</dbReference>